<feature type="region of interest" description="Disordered" evidence="1">
    <location>
        <begin position="1"/>
        <end position="29"/>
    </location>
</feature>
<protein>
    <submittedName>
        <fullName evidence="2">Uncharacterized protein</fullName>
    </submittedName>
</protein>
<sequence length="42" mass="4334">MVNGEPIIHNGEATGATPGTMLSGPGMEFDRDHLADLPLAAE</sequence>
<dbReference type="RefSeq" id="WP_304536898.1">
    <property type="nucleotide sequence ID" value="NZ_JAUQOM010000008.1"/>
</dbReference>
<evidence type="ECO:0000313" key="3">
    <source>
        <dbReference type="Proteomes" id="UP001176471"/>
    </source>
</evidence>
<reference evidence="2" key="1">
    <citation type="submission" date="2023-07" db="EMBL/GenBank/DDBJ databases">
        <title>Bacterial whole genome sequence for Sphingobium sp. HBC34.</title>
        <authorList>
            <person name="Le V."/>
            <person name="Ko S.-R."/>
            <person name="Ahn C.-Y."/>
            <person name="Oh H.-M."/>
        </authorList>
    </citation>
    <scope>NUCLEOTIDE SEQUENCE</scope>
    <source>
        <strain evidence="2">HBC34</strain>
    </source>
</reference>
<dbReference type="Proteomes" id="UP001176471">
    <property type="component" value="Unassembled WGS sequence"/>
</dbReference>
<organism evidence="2 3">
    <name type="scientific">Sphingobium cyanobacteriorum</name>
    <dbReference type="NCBI Taxonomy" id="3063954"/>
    <lineage>
        <taxon>Bacteria</taxon>
        <taxon>Pseudomonadati</taxon>
        <taxon>Pseudomonadota</taxon>
        <taxon>Alphaproteobacteria</taxon>
        <taxon>Sphingomonadales</taxon>
        <taxon>Sphingomonadaceae</taxon>
        <taxon>Sphingobium</taxon>
    </lineage>
</organism>
<comment type="caution">
    <text evidence="2">The sequence shown here is derived from an EMBL/GenBank/DDBJ whole genome shotgun (WGS) entry which is preliminary data.</text>
</comment>
<dbReference type="EMBL" id="JAUQOM010000008">
    <property type="protein sequence ID" value="MDO7836487.1"/>
    <property type="molecule type" value="Genomic_DNA"/>
</dbReference>
<gene>
    <name evidence="2" type="ORF">Q4610_15675</name>
</gene>
<name>A0ABT8ZPM1_9SPHN</name>
<keyword evidence="3" id="KW-1185">Reference proteome</keyword>
<evidence type="ECO:0000313" key="2">
    <source>
        <dbReference type="EMBL" id="MDO7836487.1"/>
    </source>
</evidence>
<proteinExistence type="predicted"/>
<accession>A0ABT8ZPM1</accession>
<evidence type="ECO:0000256" key="1">
    <source>
        <dbReference type="SAM" id="MobiDB-lite"/>
    </source>
</evidence>